<dbReference type="InterPro" id="IPR022123">
    <property type="entry name" value="DUF3658"/>
</dbReference>
<feature type="domain" description="DUF3658" evidence="2">
    <location>
        <begin position="135"/>
        <end position="230"/>
    </location>
</feature>
<dbReference type="Pfam" id="PF12395">
    <property type="entry name" value="DUF3658"/>
    <property type="match status" value="1"/>
</dbReference>
<feature type="domain" description="DUF1835" evidence="1">
    <location>
        <begin position="6"/>
        <end position="102"/>
    </location>
</feature>
<reference evidence="3 4" key="1">
    <citation type="submission" date="2019-12" db="EMBL/GenBank/DDBJ databases">
        <title>Lactobacillus hilgardii FLUB.</title>
        <authorList>
            <person name="Gustaw K."/>
        </authorList>
    </citation>
    <scope>NUCLEOTIDE SEQUENCE [LARGE SCALE GENOMIC DNA]</scope>
    <source>
        <strain evidence="3 4">FLUB</strain>
    </source>
</reference>
<dbReference type="InterPro" id="IPR014973">
    <property type="entry name" value="DUF1835"/>
</dbReference>
<dbReference type="EMBL" id="CP047121">
    <property type="protein sequence ID" value="QHB53422.1"/>
    <property type="molecule type" value="Genomic_DNA"/>
</dbReference>
<evidence type="ECO:0000313" key="3">
    <source>
        <dbReference type="EMBL" id="QHB53422.1"/>
    </source>
</evidence>
<accession>A0A6P1EC80</accession>
<organism evidence="3 4">
    <name type="scientific">Lentilactobacillus hilgardii</name>
    <name type="common">Lactobacillus hilgardii</name>
    <dbReference type="NCBI Taxonomy" id="1588"/>
    <lineage>
        <taxon>Bacteria</taxon>
        <taxon>Bacillati</taxon>
        <taxon>Bacillota</taxon>
        <taxon>Bacilli</taxon>
        <taxon>Lactobacillales</taxon>
        <taxon>Lactobacillaceae</taxon>
        <taxon>Lentilactobacillus</taxon>
    </lineage>
</organism>
<evidence type="ECO:0000313" key="4">
    <source>
        <dbReference type="Proteomes" id="UP000465035"/>
    </source>
</evidence>
<proteinExistence type="predicted"/>
<protein>
    <submittedName>
        <fullName evidence="3">DUF1835 domain-containing protein</fullName>
    </submittedName>
</protein>
<name>A0A6P1EC80_LENHI</name>
<dbReference type="AlphaFoldDB" id="A0A6P1EC80"/>
<evidence type="ECO:0000259" key="2">
    <source>
        <dbReference type="Pfam" id="PF12395"/>
    </source>
</evidence>
<gene>
    <name evidence="3" type="ORF">GQR93_08810</name>
</gene>
<sequence length="244" mass="28639">MTHRIDRQVIVLPLLLGLGDIAQVNLLETRKTLLKIRNTHEGRDNTDEWYQSILLGLKELDKVVFEQKSLRIWWTDLPDDSCGFAWLCDYLKDIGNQISSVHVPLTFSHSRFLYELNNLGELVIDDLNKYHLFDYEQSLGRDARISHSYLWRDLRKDNTPLRIMINGHLMSQPINFYDRFLLSHVSPTVFTNILQVIGQAIGDGPSGVPDWWYRHRIDYLISKRELWYEKPVGQSAGYIKLRIK</sequence>
<evidence type="ECO:0000259" key="1">
    <source>
        <dbReference type="Pfam" id="PF08874"/>
    </source>
</evidence>
<dbReference type="Proteomes" id="UP000465035">
    <property type="component" value="Chromosome"/>
</dbReference>
<dbReference type="Pfam" id="PF08874">
    <property type="entry name" value="DUF1835"/>
    <property type="match status" value="1"/>
</dbReference>